<protein>
    <submittedName>
        <fullName evidence="1">Uncharacterized protein</fullName>
    </submittedName>
</protein>
<dbReference type="Proteomes" id="UP000327439">
    <property type="component" value="Chromosome D12"/>
</dbReference>
<reference evidence="2" key="1">
    <citation type="journal article" date="2020" name="Nat. Genet.">
        <title>Genomic diversifications of five Gossypium allopolyploid species and their impact on cotton improvement.</title>
        <authorList>
            <person name="Chen Z.J."/>
            <person name="Sreedasyam A."/>
            <person name="Ando A."/>
            <person name="Song Q."/>
            <person name="De Santiago L.M."/>
            <person name="Hulse-Kemp A.M."/>
            <person name="Ding M."/>
            <person name="Ye W."/>
            <person name="Kirkbride R.C."/>
            <person name="Jenkins J."/>
            <person name="Plott C."/>
            <person name="Lovell J."/>
            <person name="Lin Y.M."/>
            <person name="Vaughn R."/>
            <person name="Liu B."/>
            <person name="Simpson S."/>
            <person name="Scheffler B.E."/>
            <person name="Wen L."/>
            <person name="Saski C.A."/>
            <person name="Grover C.E."/>
            <person name="Hu G."/>
            <person name="Conover J.L."/>
            <person name="Carlson J.W."/>
            <person name="Shu S."/>
            <person name="Boston L.B."/>
            <person name="Williams M."/>
            <person name="Peterson D.G."/>
            <person name="McGee K."/>
            <person name="Jones D.C."/>
            <person name="Wendel J.F."/>
            <person name="Stelly D.M."/>
            <person name="Grimwood J."/>
            <person name="Schmutz J."/>
        </authorList>
    </citation>
    <scope>NUCLEOTIDE SEQUENCE [LARGE SCALE GENOMIC DNA]</scope>
    <source>
        <strain evidence="2">cv. 3-79</strain>
    </source>
</reference>
<dbReference type="AlphaFoldDB" id="A0A5J5P2E7"/>
<accession>A0A5J5P2E7</accession>
<dbReference type="OrthoDB" id="1745280at2759"/>
<evidence type="ECO:0000313" key="1">
    <source>
        <dbReference type="EMBL" id="KAB2000347.1"/>
    </source>
</evidence>
<keyword evidence="2" id="KW-1185">Reference proteome</keyword>
<name>A0A5J5P2E7_GOSBA</name>
<gene>
    <name evidence="1" type="ORF">ES319_D12G225400v1</name>
</gene>
<sequence>MKEQIWSFSSLPDGKERTKKFSLHAVSSIREELQIEFSQYEHPVVLTVEA</sequence>
<evidence type="ECO:0000313" key="2">
    <source>
        <dbReference type="Proteomes" id="UP000327439"/>
    </source>
</evidence>
<proteinExistence type="predicted"/>
<dbReference type="EMBL" id="CM018226">
    <property type="protein sequence ID" value="KAB2000347.1"/>
    <property type="molecule type" value="Genomic_DNA"/>
</dbReference>
<organism evidence="1 2">
    <name type="scientific">Gossypium barbadense</name>
    <name type="common">Sea Island cotton</name>
    <name type="synonym">Hibiscus barbadensis</name>
    <dbReference type="NCBI Taxonomy" id="3634"/>
    <lineage>
        <taxon>Eukaryota</taxon>
        <taxon>Viridiplantae</taxon>
        <taxon>Streptophyta</taxon>
        <taxon>Embryophyta</taxon>
        <taxon>Tracheophyta</taxon>
        <taxon>Spermatophyta</taxon>
        <taxon>Magnoliopsida</taxon>
        <taxon>eudicotyledons</taxon>
        <taxon>Gunneridae</taxon>
        <taxon>Pentapetalae</taxon>
        <taxon>rosids</taxon>
        <taxon>malvids</taxon>
        <taxon>Malvales</taxon>
        <taxon>Malvaceae</taxon>
        <taxon>Malvoideae</taxon>
        <taxon>Gossypium</taxon>
    </lineage>
</organism>